<dbReference type="InterPro" id="IPR017972">
    <property type="entry name" value="Cyt_P450_CS"/>
</dbReference>
<keyword evidence="10" id="KW-1185">Reference proteome</keyword>
<keyword evidence="6" id="KW-0408">Iron</keyword>
<keyword evidence="5" id="KW-0560">Oxidoreductase</keyword>
<reference evidence="9 10" key="1">
    <citation type="submission" date="2023-03" db="EMBL/GenBank/DDBJ databases">
        <title>WGS of Gossypium arboreum.</title>
        <authorList>
            <person name="Yu D."/>
        </authorList>
    </citation>
    <scope>NUCLEOTIDE SEQUENCE [LARGE SCALE GENOMIC DNA]</scope>
    <source>
        <tissue evidence="9">Leaf</tissue>
    </source>
</reference>
<dbReference type="PRINTS" id="PR00385">
    <property type="entry name" value="P450"/>
</dbReference>
<sequence length="1025" mass="116873">METTSWIAYLTAWLATLALILLSLHLRRCRKLNLPPGPKPWPIIGNLNLIGSLPHQSIHALSQKYGPIMQLKFGSFPIVVASSVEMAKAILKTNDAIFSDRPKTAAGKYTTYNYSDITWSSYGPYWRQARKMCLTELFSAKRLESYEYIRKEERNLLLKRLYESSGTQIVLKEHLLSLNLNVISRMVFGKKYTEGTGKNEIVTPNEFNEMLNELFFLNGVLDIGDSIPWLSFLDLQGYIKRMKALSKKFDRFLEHVLDEHNARRKRVKDYVAKDMVDVLLQLSEEPNLEVKLERHGVKAFSQDIIAAGTDSSAVTVEWAITELLRKPEILAKAMEELDKVIGREQWVGEKDIGNLPYIKSIAKEAMRLHPVAPMLVPHVASQDCEIAGYDIPKGTRALVNIWTIGRDPNLWDKPNEFWPDRFIGKSIDVKGHDFELLPFGSGRRKCPGYPLAIKVIQASLANILHGFNWKLPAKTTKDDLNMEELFGLSTSKKHPLVVNSSRVSKIFLILLFMFSLIDHLSMYLTDVCVLMMALILLSLRLCRRRKLNLPPGPKPWPIIGNLNLVGSLPHQSIHALSRKYGPIMQLKFGSFPVVVASSVEMAKAVLKTNDVIFTDRPKNAAGKYTTYNYSDITWSPYGPYWRQARKICLTELFNAKRLESYQYIRREEMNLFLKRLYESSGTQIVLKDHLSSLSLNVISRMVFGKKYTEGSGENEIVTPNEFKEMLDELFLLNGVLDIGDSIPWLTFLDLQGYIKRMKALSKKFDRFLEHVLDEHNARREGAEDYVAKDMVDVLLQLSEDPNLEVKLERHSVKAFTQDMIAGGTESSAVTVEWAISELLKKPEILAKATEELDTVIGRERWVEEKDVVNLPYIDSIAKETMRLHPVAPMLVPRVARQDCKIAGYDIPKGTRAFVNVWTIGRDTSLWDNPNEFWPDRFMGKSIDVKGHDFELLPFGAGRRMCPGYPLGIKVIQASLANVLHGFTWKLPNNTTKEDFNMEEIFGLSTPKKYPLEAIAEPRLPLHMYS</sequence>
<dbReference type="InterPro" id="IPR036396">
    <property type="entry name" value="Cyt_P450_sf"/>
</dbReference>
<dbReference type="SUPFAM" id="SSF48264">
    <property type="entry name" value="Cytochrome P450"/>
    <property type="match status" value="2"/>
</dbReference>
<dbReference type="InterPro" id="IPR001128">
    <property type="entry name" value="Cyt_P450"/>
</dbReference>
<dbReference type="PANTHER" id="PTHR47944:SF4">
    <property type="entry name" value="OS09G0441700 PROTEIN"/>
    <property type="match status" value="1"/>
</dbReference>
<comment type="caution">
    <text evidence="9">The sequence shown here is derived from an EMBL/GenBank/DDBJ whole genome shotgun (WGS) entry which is preliminary data.</text>
</comment>
<evidence type="ECO:0000256" key="5">
    <source>
        <dbReference type="ARBA" id="ARBA00023002"/>
    </source>
</evidence>
<keyword evidence="7" id="KW-0503">Monooxygenase</keyword>
<dbReference type="PRINTS" id="PR00463">
    <property type="entry name" value="EP450I"/>
</dbReference>
<feature type="transmembrane region" description="Helical" evidence="8">
    <location>
        <begin position="6"/>
        <end position="26"/>
    </location>
</feature>
<evidence type="ECO:0000256" key="3">
    <source>
        <dbReference type="ARBA" id="ARBA00022617"/>
    </source>
</evidence>
<keyword evidence="4" id="KW-0479">Metal-binding</keyword>
<evidence type="ECO:0000313" key="9">
    <source>
        <dbReference type="EMBL" id="KAK5792489.1"/>
    </source>
</evidence>
<evidence type="ECO:0000313" key="10">
    <source>
        <dbReference type="Proteomes" id="UP001358586"/>
    </source>
</evidence>
<dbReference type="Proteomes" id="UP001358586">
    <property type="component" value="Chromosome 10"/>
</dbReference>
<keyword evidence="8" id="KW-0472">Membrane</keyword>
<keyword evidence="3" id="KW-0349">Heme</keyword>
<comment type="similarity">
    <text evidence="2">Belongs to the cytochrome P450 family.</text>
</comment>
<keyword evidence="8" id="KW-1133">Transmembrane helix</keyword>
<dbReference type="Gene3D" id="1.10.630.10">
    <property type="entry name" value="Cytochrome P450"/>
    <property type="match status" value="2"/>
</dbReference>
<accession>A0ABR0NBX1</accession>
<dbReference type="Pfam" id="PF00067">
    <property type="entry name" value="p450"/>
    <property type="match status" value="2"/>
</dbReference>
<name>A0ABR0NBX1_GOSAR</name>
<organism evidence="9 10">
    <name type="scientific">Gossypium arboreum</name>
    <name type="common">Tree cotton</name>
    <name type="synonym">Gossypium nanking</name>
    <dbReference type="NCBI Taxonomy" id="29729"/>
    <lineage>
        <taxon>Eukaryota</taxon>
        <taxon>Viridiplantae</taxon>
        <taxon>Streptophyta</taxon>
        <taxon>Embryophyta</taxon>
        <taxon>Tracheophyta</taxon>
        <taxon>Spermatophyta</taxon>
        <taxon>Magnoliopsida</taxon>
        <taxon>eudicotyledons</taxon>
        <taxon>Gunneridae</taxon>
        <taxon>Pentapetalae</taxon>
        <taxon>rosids</taxon>
        <taxon>malvids</taxon>
        <taxon>Malvales</taxon>
        <taxon>Malvaceae</taxon>
        <taxon>Malvoideae</taxon>
        <taxon>Gossypium</taxon>
    </lineage>
</organism>
<evidence type="ECO:0000256" key="8">
    <source>
        <dbReference type="SAM" id="Phobius"/>
    </source>
</evidence>
<evidence type="ECO:0000256" key="7">
    <source>
        <dbReference type="ARBA" id="ARBA00023033"/>
    </source>
</evidence>
<evidence type="ECO:0008006" key="11">
    <source>
        <dbReference type="Google" id="ProtNLM"/>
    </source>
</evidence>
<keyword evidence="8" id="KW-0812">Transmembrane</keyword>
<dbReference type="EMBL" id="JARKNE010000010">
    <property type="protein sequence ID" value="KAK5792489.1"/>
    <property type="molecule type" value="Genomic_DNA"/>
</dbReference>
<evidence type="ECO:0000256" key="4">
    <source>
        <dbReference type="ARBA" id="ARBA00022723"/>
    </source>
</evidence>
<gene>
    <name evidence="9" type="ORF">PVK06_033603</name>
</gene>
<dbReference type="CDD" id="cd20618">
    <property type="entry name" value="CYP71_clan"/>
    <property type="match status" value="2"/>
</dbReference>
<protein>
    <recommendedName>
        <fullName evidence="11">Cytochrome P450 71A1-like</fullName>
    </recommendedName>
</protein>
<dbReference type="PANTHER" id="PTHR47944">
    <property type="entry name" value="CYTOCHROME P450 98A9"/>
    <property type="match status" value="1"/>
</dbReference>
<evidence type="ECO:0000256" key="2">
    <source>
        <dbReference type="ARBA" id="ARBA00010617"/>
    </source>
</evidence>
<dbReference type="PROSITE" id="PS00086">
    <property type="entry name" value="CYTOCHROME_P450"/>
    <property type="match status" value="2"/>
</dbReference>
<evidence type="ECO:0000256" key="1">
    <source>
        <dbReference type="ARBA" id="ARBA00001971"/>
    </source>
</evidence>
<evidence type="ECO:0000256" key="6">
    <source>
        <dbReference type="ARBA" id="ARBA00023004"/>
    </source>
</evidence>
<proteinExistence type="inferred from homology"/>
<dbReference type="InterPro" id="IPR002401">
    <property type="entry name" value="Cyt_P450_E_grp-I"/>
</dbReference>
<comment type="cofactor">
    <cofactor evidence="1">
        <name>heme</name>
        <dbReference type="ChEBI" id="CHEBI:30413"/>
    </cofactor>
</comment>